<evidence type="ECO:0000313" key="2">
    <source>
        <dbReference type="Proteomes" id="UP000053732"/>
    </source>
</evidence>
<dbReference type="Proteomes" id="UP000053732">
    <property type="component" value="Unassembled WGS sequence"/>
</dbReference>
<sequence length="50" mass="5670">MERERSQVPDIIRSYSKVQHTGVTPQTAFSDEYRTYLVPQALTCVVLANA</sequence>
<reference evidence="1 2" key="1">
    <citation type="journal article" date="2014" name="Nat. Commun.">
        <title>Multiple recent horizontal transfers of a large genomic region in cheese making fungi.</title>
        <authorList>
            <person name="Cheeseman K."/>
            <person name="Ropars J."/>
            <person name="Renault P."/>
            <person name="Dupont J."/>
            <person name="Gouzy J."/>
            <person name="Branca A."/>
            <person name="Abraham A.L."/>
            <person name="Ceppi M."/>
            <person name="Conseiller E."/>
            <person name="Debuchy R."/>
            <person name="Malagnac F."/>
            <person name="Goarin A."/>
            <person name="Silar P."/>
            <person name="Lacoste S."/>
            <person name="Sallet E."/>
            <person name="Bensimon A."/>
            <person name="Giraud T."/>
            <person name="Brygoo Y."/>
        </authorList>
    </citation>
    <scope>NUCLEOTIDE SEQUENCE [LARGE SCALE GENOMIC DNA]</scope>
    <source>
        <strain evidence="2">FM 013</strain>
    </source>
</reference>
<organism evidence="1 2">
    <name type="scientific">Penicillium camemberti (strain FM 013)</name>
    <dbReference type="NCBI Taxonomy" id="1429867"/>
    <lineage>
        <taxon>Eukaryota</taxon>
        <taxon>Fungi</taxon>
        <taxon>Dikarya</taxon>
        <taxon>Ascomycota</taxon>
        <taxon>Pezizomycotina</taxon>
        <taxon>Eurotiomycetes</taxon>
        <taxon>Eurotiomycetidae</taxon>
        <taxon>Eurotiales</taxon>
        <taxon>Aspergillaceae</taxon>
        <taxon>Penicillium</taxon>
    </lineage>
</organism>
<dbReference type="AlphaFoldDB" id="A0A0G4PT99"/>
<keyword evidence="2" id="KW-1185">Reference proteome</keyword>
<name>A0A0G4PT99_PENC3</name>
<accession>A0A0G4PT99</accession>
<dbReference type="EMBL" id="HG793172">
    <property type="protein sequence ID" value="CRL29745.1"/>
    <property type="molecule type" value="Genomic_DNA"/>
</dbReference>
<gene>
    <name evidence="1" type="ORF">PCAMFM013_S039g000054</name>
</gene>
<protein>
    <submittedName>
        <fullName evidence="1">Str. FM013</fullName>
    </submittedName>
</protein>
<evidence type="ECO:0000313" key="1">
    <source>
        <dbReference type="EMBL" id="CRL29745.1"/>
    </source>
</evidence>
<proteinExistence type="predicted"/>